<reference evidence="1 2" key="1">
    <citation type="submission" date="2021-06" db="EMBL/GenBank/DDBJ databases">
        <title>Actinomycetes sequencing.</title>
        <authorList>
            <person name="Shan Q."/>
        </authorList>
    </citation>
    <scope>NUCLEOTIDE SEQUENCE [LARGE SCALE GENOMIC DNA]</scope>
    <source>
        <strain evidence="1 2">NEAU-G5</strain>
    </source>
</reference>
<accession>A0ABS6B6L6</accession>
<protein>
    <recommendedName>
        <fullName evidence="3">Uridine kinase</fullName>
    </recommendedName>
</protein>
<gene>
    <name evidence="1" type="ORF">KO481_26335</name>
</gene>
<dbReference type="EMBL" id="JAHKNI010000009">
    <property type="protein sequence ID" value="MBU3065036.1"/>
    <property type="molecule type" value="Genomic_DNA"/>
</dbReference>
<sequence>MPSFTPIAANALVAAVVDRATALPGRSVVAIEGADAAEPLPFAAGVADRIRAQGRQCGVVSLHDYVRPASLRLEYGRDEMSYRTAWFDYSGLNREVLQALREHGRWLPALWNEDTDRSARATPISATDDTVVLIAGPMLLGRGLSFDLTVELRLSEGALRRTDAEDFTVEALLRHRRNHPESPDILVAWDHRDRPALRI</sequence>
<organism evidence="1 2">
    <name type="scientific">Nocardia albiluteola</name>
    <dbReference type="NCBI Taxonomy" id="2842303"/>
    <lineage>
        <taxon>Bacteria</taxon>
        <taxon>Bacillati</taxon>
        <taxon>Actinomycetota</taxon>
        <taxon>Actinomycetes</taxon>
        <taxon>Mycobacteriales</taxon>
        <taxon>Nocardiaceae</taxon>
        <taxon>Nocardia</taxon>
    </lineage>
</organism>
<dbReference type="Proteomes" id="UP000733379">
    <property type="component" value="Unassembled WGS sequence"/>
</dbReference>
<dbReference type="Gene3D" id="3.40.50.300">
    <property type="entry name" value="P-loop containing nucleotide triphosphate hydrolases"/>
    <property type="match status" value="1"/>
</dbReference>
<dbReference type="RefSeq" id="WP_215920781.1">
    <property type="nucleotide sequence ID" value="NZ_JAHKNI010000009.1"/>
</dbReference>
<proteinExistence type="predicted"/>
<evidence type="ECO:0000313" key="2">
    <source>
        <dbReference type="Proteomes" id="UP000733379"/>
    </source>
</evidence>
<dbReference type="InterPro" id="IPR027417">
    <property type="entry name" value="P-loop_NTPase"/>
</dbReference>
<comment type="caution">
    <text evidence="1">The sequence shown here is derived from an EMBL/GenBank/DDBJ whole genome shotgun (WGS) entry which is preliminary data.</text>
</comment>
<evidence type="ECO:0008006" key="3">
    <source>
        <dbReference type="Google" id="ProtNLM"/>
    </source>
</evidence>
<evidence type="ECO:0000313" key="1">
    <source>
        <dbReference type="EMBL" id="MBU3065036.1"/>
    </source>
</evidence>
<keyword evidence="2" id="KW-1185">Reference proteome</keyword>
<name>A0ABS6B6L6_9NOCA</name>